<sequence>MTVRMLTIQTLVPETVIRQEDVTRLFAEQPGMTRLGSRLVRSAFGGAGVATRHTVLPELGVAAASASHPDSAPTAGAERFTVDDDARAPQRAAHRPVASTNGDAAPSPFVDPATGHLLSPGTHARNQLYTQHARRMFVAAARRALEATFPGVTAADVTHVLTVSCTGFFAPGPDVRVTKDLGLPADVKRMHLGFMGCNAAFPALQAAHAACRADPDAVVLVVDVELCTLHLHVRNDPDTVMGNALFADGAAAAVVTARDVAGTGPALELVDFETTLAPVGEDELAWSVGDEGFEMILGTYVPRIIDDHVTDALSPLLERTGRSVEDIPRWAVHPGGRSILDRVEGRLGLTQEQMAPSRDVLREVGNMSSATILFVLARILRTATPGDVAAMAFGPGLSIESALLRVLPGDDVAR</sequence>
<feature type="domain" description="Chalcone/stilbene synthase C-terminal" evidence="6">
    <location>
        <begin position="274"/>
        <end position="407"/>
    </location>
</feature>
<dbReference type="Pfam" id="PF02797">
    <property type="entry name" value="Chal_sti_synt_C"/>
    <property type="match status" value="1"/>
</dbReference>
<dbReference type="InterPro" id="IPR001099">
    <property type="entry name" value="Chalcone/stilbene_synt_N"/>
</dbReference>
<dbReference type="GO" id="GO:0016747">
    <property type="term" value="F:acyltransferase activity, transferring groups other than amino-acyl groups"/>
    <property type="evidence" value="ECO:0007669"/>
    <property type="project" value="InterPro"/>
</dbReference>
<dbReference type="Proteomes" id="UP000277871">
    <property type="component" value="Unassembled WGS sequence"/>
</dbReference>
<dbReference type="EMBL" id="RDEX01000001">
    <property type="protein sequence ID" value="RLY94515.1"/>
    <property type="molecule type" value="Genomic_DNA"/>
</dbReference>
<comment type="similarity">
    <text evidence="1">Belongs to the thiolase-like superfamily. Chalcone/stilbene synthases family.</text>
</comment>
<organism evidence="7 8">
    <name type="scientific">Kocuria tytonicola</name>
    <dbReference type="NCBI Taxonomy" id="2055946"/>
    <lineage>
        <taxon>Bacteria</taxon>
        <taxon>Bacillati</taxon>
        <taxon>Actinomycetota</taxon>
        <taxon>Actinomycetes</taxon>
        <taxon>Micrococcales</taxon>
        <taxon>Micrococcaceae</taxon>
        <taxon>Kocuria</taxon>
    </lineage>
</organism>
<dbReference type="InterPro" id="IPR012328">
    <property type="entry name" value="Chalcone/stilbene_synt_C"/>
</dbReference>
<proteinExistence type="inferred from homology"/>
<evidence type="ECO:0000256" key="4">
    <source>
        <dbReference type="SAM" id="MobiDB-lite"/>
    </source>
</evidence>
<feature type="active site" description="Acyl-thioester intermediate" evidence="3">
    <location>
        <position position="197"/>
    </location>
</feature>
<accession>A0A3L9L736</accession>
<dbReference type="PANTHER" id="PTHR11877">
    <property type="entry name" value="HYDROXYMETHYLGLUTARYL-COA SYNTHASE"/>
    <property type="match status" value="1"/>
</dbReference>
<name>A0A3L9L736_9MICC</name>
<evidence type="ECO:0000259" key="6">
    <source>
        <dbReference type="Pfam" id="PF02797"/>
    </source>
</evidence>
<dbReference type="Gene3D" id="3.40.47.10">
    <property type="match status" value="2"/>
</dbReference>
<dbReference type="InterPro" id="IPR016039">
    <property type="entry name" value="Thiolase-like"/>
</dbReference>
<evidence type="ECO:0000256" key="1">
    <source>
        <dbReference type="ARBA" id="ARBA00005531"/>
    </source>
</evidence>
<gene>
    <name evidence="7" type="ORF">EAE32_04855</name>
</gene>
<dbReference type="PIRSF" id="PIRSF000451">
    <property type="entry name" value="PKS_III"/>
    <property type="match status" value="1"/>
</dbReference>
<comment type="caution">
    <text evidence="7">The sequence shown here is derived from an EMBL/GenBank/DDBJ whole genome shotgun (WGS) entry which is preliminary data.</text>
</comment>
<reference evidence="7 8" key="1">
    <citation type="submission" date="2018-10" db="EMBL/GenBank/DDBJ databases">
        <title>Kocuria tytonicola, new bacteria from the preen glands of American barn owls (Tyto furcata).</title>
        <authorList>
            <person name="Braun M.S."/>
            <person name="Wang E."/>
            <person name="Zimmermann S."/>
            <person name="Boutin S."/>
            <person name="Wagner H."/>
            <person name="Wink M."/>
        </authorList>
    </citation>
    <scope>NUCLEOTIDE SEQUENCE [LARGE SCALE GENOMIC DNA]</scope>
    <source>
        <strain evidence="7 8">473</strain>
    </source>
</reference>
<feature type="region of interest" description="Disordered" evidence="4">
    <location>
        <begin position="86"/>
        <end position="117"/>
    </location>
</feature>
<evidence type="ECO:0000313" key="7">
    <source>
        <dbReference type="EMBL" id="RLY94515.1"/>
    </source>
</evidence>
<evidence type="ECO:0000313" key="8">
    <source>
        <dbReference type="Proteomes" id="UP000277871"/>
    </source>
</evidence>
<feature type="domain" description="Chalcone/stilbene synthase N-terminal" evidence="5">
    <location>
        <begin position="117"/>
        <end position="257"/>
    </location>
</feature>
<protein>
    <submittedName>
        <fullName evidence="7">Type III polyketide synthase</fullName>
    </submittedName>
</protein>
<dbReference type="PANTHER" id="PTHR11877:SF46">
    <property type="entry name" value="TYPE III POLYKETIDE SYNTHASE A"/>
    <property type="match status" value="1"/>
</dbReference>
<keyword evidence="8" id="KW-1185">Reference proteome</keyword>
<dbReference type="InterPro" id="IPR011141">
    <property type="entry name" value="Polyketide_synthase_type-III"/>
</dbReference>
<dbReference type="RefSeq" id="WP_121864339.1">
    <property type="nucleotide sequence ID" value="NZ_RDEX01000001.1"/>
</dbReference>
<evidence type="ECO:0000256" key="2">
    <source>
        <dbReference type="ARBA" id="ARBA00022679"/>
    </source>
</evidence>
<dbReference type="Pfam" id="PF00195">
    <property type="entry name" value="Chal_sti_synt_N"/>
    <property type="match status" value="1"/>
</dbReference>
<evidence type="ECO:0000259" key="5">
    <source>
        <dbReference type="Pfam" id="PF00195"/>
    </source>
</evidence>
<dbReference type="CDD" id="cd00831">
    <property type="entry name" value="CHS_like"/>
    <property type="match status" value="1"/>
</dbReference>
<keyword evidence="2" id="KW-0808">Transferase</keyword>
<dbReference type="SUPFAM" id="SSF53901">
    <property type="entry name" value="Thiolase-like"/>
    <property type="match status" value="1"/>
</dbReference>
<evidence type="ECO:0000256" key="3">
    <source>
        <dbReference type="PIRSR" id="PIRSR000451-1"/>
    </source>
</evidence>
<dbReference type="GO" id="GO:0030639">
    <property type="term" value="P:polyketide biosynthetic process"/>
    <property type="evidence" value="ECO:0007669"/>
    <property type="project" value="TreeGrafter"/>
</dbReference>
<dbReference type="AlphaFoldDB" id="A0A3L9L736"/>